<dbReference type="Proteomes" id="UP001597168">
    <property type="component" value="Unassembled WGS sequence"/>
</dbReference>
<organism evidence="1 2">
    <name type="scientific">Saccharothrix hoggarensis</name>
    <dbReference type="NCBI Taxonomy" id="913853"/>
    <lineage>
        <taxon>Bacteria</taxon>
        <taxon>Bacillati</taxon>
        <taxon>Actinomycetota</taxon>
        <taxon>Actinomycetes</taxon>
        <taxon>Pseudonocardiales</taxon>
        <taxon>Pseudonocardiaceae</taxon>
        <taxon>Saccharothrix</taxon>
    </lineage>
</organism>
<reference evidence="2" key="1">
    <citation type="journal article" date="2019" name="Int. J. Syst. Evol. Microbiol.">
        <title>The Global Catalogue of Microorganisms (GCM) 10K type strain sequencing project: providing services to taxonomists for standard genome sequencing and annotation.</title>
        <authorList>
            <consortium name="The Broad Institute Genomics Platform"/>
            <consortium name="The Broad Institute Genome Sequencing Center for Infectious Disease"/>
            <person name="Wu L."/>
            <person name="Ma J."/>
        </authorList>
    </citation>
    <scope>NUCLEOTIDE SEQUENCE [LARGE SCALE GENOMIC DNA]</scope>
    <source>
        <strain evidence="2">CCUG 60214</strain>
    </source>
</reference>
<name>A0ABW3QY20_9PSEU</name>
<sequence>MDGLGDEALIIIEPTPRDTLDVKVVVRKDDVVWNITYSGREKGVLGDSPMPPADAEAVVRRTAEELVAKEQ</sequence>
<gene>
    <name evidence="1" type="ORF">ACFQ3T_20270</name>
</gene>
<evidence type="ECO:0000313" key="1">
    <source>
        <dbReference type="EMBL" id="MFD1149475.1"/>
    </source>
</evidence>
<dbReference type="EMBL" id="JBHTLK010000107">
    <property type="protein sequence ID" value="MFD1149475.1"/>
    <property type="molecule type" value="Genomic_DNA"/>
</dbReference>
<accession>A0ABW3QY20</accession>
<evidence type="ECO:0000313" key="2">
    <source>
        <dbReference type="Proteomes" id="UP001597168"/>
    </source>
</evidence>
<dbReference type="RefSeq" id="WP_380724883.1">
    <property type="nucleotide sequence ID" value="NZ_JBHTLK010000107.1"/>
</dbReference>
<keyword evidence="2" id="KW-1185">Reference proteome</keyword>
<protein>
    <submittedName>
        <fullName evidence="1">Uncharacterized protein</fullName>
    </submittedName>
</protein>
<proteinExistence type="predicted"/>
<comment type="caution">
    <text evidence="1">The sequence shown here is derived from an EMBL/GenBank/DDBJ whole genome shotgun (WGS) entry which is preliminary data.</text>
</comment>